<evidence type="ECO:0000259" key="16">
    <source>
        <dbReference type="PROSITE" id="PS50235"/>
    </source>
</evidence>
<dbReference type="PROSITE" id="PS50235">
    <property type="entry name" value="USP_3"/>
    <property type="match status" value="1"/>
</dbReference>
<sequence>MVVYKDECVFTFDNIDSSFGVDVCLKCYIGTSPHPEHDFTAKHSRLNHHTAFLNIKRITKPTPAKENVPKKLAIHAEDDNDKYEYIYKFKTLSADQESEFLEQIQHVIQSESYSQQKQSEEWQLELESCEHVRSLKLEGTENRLTPEQLSKCSDPECSLTSNLWLCLHCGNLGCGRKQYDGSGGNNHAINHFEKSQHPLAVKLGTISAEGHADLYCYACEDDRLDPLIGQHLRFYGIDVHMQKKTEKSMLELQLEQNANAKWSFDETGDHVSDFTGMKNLGNTCYLNSVVQSLFAISDFTDVFKANDPKDSVEGGPLDLRTQVNKMKDGLLSNRYDTISPQMFKHLVAQGNSEFMSSRQQDAYEFFTYFVEKLEKLDSKNSALNVAESIFGFQTERRLECLQCHGVRYVQENQLSLSVPCTIMEDPSNPGQFVEVEFSDLVRTFCQRENIELQCPNQECPSNQFVSQVLFKTFPRVFVASVRKFRVVNWVPQKVEVPVATPEVLDLSEFKSKGPQPHEIILEEPADTSEQFVPDEDKIALILSMGVSHNLAVNALEMVKDASPDTQVELALNMIFAGDVPETRANSGSNSTNLNSEDLALLQSMGFTAKQAEAALKSTGNSEQAVEWLCSGNYDTYVEQTDANPAEENSKETSKVIGTNNQLFSLQAVVCHRGLSVHTGHYVAAAYHTNKSDPTKGRQLYLFNDEKVTLCQENEEFKKTGYVYLFKSI</sequence>
<feature type="domain" description="UBA" evidence="15">
    <location>
        <begin position="592"/>
        <end position="631"/>
    </location>
</feature>
<dbReference type="GO" id="GO:0016579">
    <property type="term" value="P:protein deubiquitination"/>
    <property type="evidence" value="ECO:0007669"/>
    <property type="project" value="InterPro"/>
</dbReference>
<evidence type="ECO:0000256" key="9">
    <source>
        <dbReference type="ARBA" id="ARBA00022807"/>
    </source>
</evidence>
<evidence type="ECO:0000256" key="5">
    <source>
        <dbReference type="ARBA" id="ARBA00022737"/>
    </source>
</evidence>
<dbReference type="PIRSF" id="PIRSF016308">
    <property type="entry name" value="UBP"/>
    <property type="match status" value="1"/>
</dbReference>
<dbReference type="SUPFAM" id="SSF54001">
    <property type="entry name" value="Cysteine proteinases"/>
    <property type="match status" value="1"/>
</dbReference>
<dbReference type="InterPro" id="IPR016652">
    <property type="entry name" value="Ubiquitinyl_hydrolase"/>
</dbReference>
<dbReference type="InterPro" id="IPR038765">
    <property type="entry name" value="Papain-like_cys_pep_sf"/>
</dbReference>
<evidence type="ECO:0000259" key="15">
    <source>
        <dbReference type="PROSITE" id="PS50030"/>
    </source>
</evidence>
<dbReference type="GO" id="GO:0006508">
    <property type="term" value="P:proteolysis"/>
    <property type="evidence" value="ECO:0007669"/>
    <property type="project" value="UniProtKB-KW"/>
</dbReference>
<evidence type="ECO:0000256" key="2">
    <source>
        <dbReference type="ARBA" id="ARBA00009085"/>
    </source>
</evidence>
<keyword evidence="8 14" id="KW-0378">Hydrolase</keyword>
<evidence type="ECO:0000256" key="13">
    <source>
        <dbReference type="PROSITE-ProRule" id="PRU00502"/>
    </source>
</evidence>
<evidence type="ECO:0000256" key="12">
    <source>
        <dbReference type="PIRSR" id="PIRSR016308-3"/>
    </source>
</evidence>
<dbReference type="SMART" id="SM00290">
    <property type="entry name" value="ZnF_UBP"/>
    <property type="match status" value="2"/>
</dbReference>
<dbReference type="GO" id="GO:0008270">
    <property type="term" value="F:zinc ion binding"/>
    <property type="evidence" value="ECO:0007669"/>
    <property type="project" value="UniProtKB-KW"/>
</dbReference>
<keyword evidence="7 14" id="KW-0833">Ubl conjugation pathway</keyword>
<dbReference type="InterPro" id="IPR001394">
    <property type="entry name" value="Peptidase_C19_UCH"/>
</dbReference>
<dbReference type="AlphaFoldDB" id="A0AAV5RKK2"/>
<feature type="domain" description="UBA" evidence="15">
    <location>
        <begin position="532"/>
        <end position="577"/>
    </location>
</feature>
<feature type="binding site" evidence="12">
    <location>
        <position position="174"/>
    </location>
    <ligand>
        <name>Zn(2+)</name>
        <dbReference type="ChEBI" id="CHEBI:29105"/>
    </ligand>
</feature>
<dbReference type="EC" id="3.4.19.12" evidence="14"/>
<evidence type="ECO:0000256" key="8">
    <source>
        <dbReference type="ARBA" id="ARBA00022801"/>
    </source>
</evidence>
<dbReference type="InterPro" id="IPR001607">
    <property type="entry name" value="Znf_UBP"/>
</dbReference>
<evidence type="ECO:0000256" key="7">
    <source>
        <dbReference type="ARBA" id="ARBA00022786"/>
    </source>
</evidence>
<keyword evidence="3 14" id="KW-0645">Protease</keyword>
<dbReference type="InterPro" id="IPR018200">
    <property type="entry name" value="USP_CS"/>
</dbReference>
<evidence type="ECO:0000259" key="17">
    <source>
        <dbReference type="PROSITE" id="PS50271"/>
    </source>
</evidence>
<keyword evidence="6 13" id="KW-0863">Zinc-finger</keyword>
<comment type="similarity">
    <text evidence="2 14">Belongs to the peptidase C19 family.</text>
</comment>
<dbReference type="PROSITE" id="PS50030">
    <property type="entry name" value="UBA"/>
    <property type="match status" value="2"/>
</dbReference>
<feature type="domain" description="UBP-type" evidence="17">
    <location>
        <begin position="127"/>
        <end position="239"/>
    </location>
</feature>
<dbReference type="InterPro" id="IPR050164">
    <property type="entry name" value="Peptidase_C19"/>
</dbReference>
<protein>
    <recommendedName>
        <fullName evidence="14">Ubiquitin carboxyl-terminal hydrolase</fullName>
        <ecNumber evidence="14">3.4.19.12</ecNumber>
    </recommendedName>
</protein>
<dbReference type="SUPFAM" id="SSF46934">
    <property type="entry name" value="UBA-like"/>
    <property type="match status" value="1"/>
</dbReference>
<dbReference type="GO" id="GO:0005829">
    <property type="term" value="C:cytosol"/>
    <property type="evidence" value="ECO:0007669"/>
    <property type="project" value="TreeGrafter"/>
</dbReference>
<dbReference type="GO" id="GO:0004843">
    <property type="term" value="F:cysteine-type deubiquitinase activity"/>
    <property type="evidence" value="ECO:0007669"/>
    <property type="project" value="UniProtKB-UniRule"/>
</dbReference>
<dbReference type="InterPro" id="IPR009060">
    <property type="entry name" value="UBA-like_sf"/>
</dbReference>
<dbReference type="InterPro" id="IPR015940">
    <property type="entry name" value="UBA"/>
</dbReference>
<dbReference type="Pfam" id="PF17807">
    <property type="entry name" value="zf-UBP_var"/>
    <property type="match status" value="1"/>
</dbReference>
<feature type="binding site" evidence="12">
    <location>
        <position position="157"/>
    </location>
    <ligand>
        <name>Zn(2+)</name>
        <dbReference type="ChEBI" id="CHEBI:29105"/>
    </ligand>
</feature>
<keyword evidence="5" id="KW-0677">Repeat</keyword>
<evidence type="ECO:0000313" key="19">
    <source>
        <dbReference type="Proteomes" id="UP001362899"/>
    </source>
</evidence>
<evidence type="ECO:0000256" key="10">
    <source>
        <dbReference type="ARBA" id="ARBA00022833"/>
    </source>
</evidence>
<evidence type="ECO:0000256" key="11">
    <source>
        <dbReference type="PIRSR" id="PIRSR016308-1"/>
    </source>
</evidence>
<accession>A0AAV5RKK2</accession>
<dbReference type="Gene3D" id="3.30.40.10">
    <property type="entry name" value="Zinc/RING finger domain, C3HC4 (zinc finger)"/>
    <property type="match status" value="2"/>
</dbReference>
<keyword evidence="9 14" id="KW-0788">Thiol protease</keyword>
<comment type="catalytic activity">
    <reaction evidence="1 14">
        <text>Thiol-dependent hydrolysis of ester, thioester, amide, peptide and isopeptide bonds formed by the C-terminal Gly of ubiquitin (a 76-residue protein attached to proteins as an intracellular targeting signal).</text>
        <dbReference type="EC" id="3.4.19.12"/>
    </reaction>
</comment>
<keyword evidence="10 12" id="KW-0862">Zinc</keyword>
<feature type="binding site" evidence="12">
    <location>
        <position position="187"/>
    </location>
    <ligand>
        <name>Zn(2+)</name>
        <dbReference type="ChEBI" id="CHEBI:29105"/>
    </ligand>
</feature>
<comment type="caution">
    <text evidence="18">The sequence shown here is derived from an EMBL/GenBank/DDBJ whole genome shotgun (WGS) entry which is preliminary data.</text>
</comment>
<dbReference type="Pfam" id="PF00443">
    <property type="entry name" value="UCH"/>
    <property type="match status" value="1"/>
</dbReference>
<keyword evidence="19" id="KW-1185">Reference proteome</keyword>
<organism evidence="18 19">
    <name type="scientific">Starmerella bacillaris</name>
    <name type="common">Yeast</name>
    <name type="synonym">Candida zemplinina</name>
    <dbReference type="NCBI Taxonomy" id="1247836"/>
    <lineage>
        <taxon>Eukaryota</taxon>
        <taxon>Fungi</taxon>
        <taxon>Dikarya</taxon>
        <taxon>Ascomycota</taxon>
        <taxon>Saccharomycotina</taxon>
        <taxon>Dipodascomycetes</taxon>
        <taxon>Dipodascales</taxon>
        <taxon>Trichomonascaceae</taxon>
        <taxon>Starmerella</taxon>
    </lineage>
</organism>
<dbReference type="Pfam" id="PF02148">
    <property type="entry name" value="zf-UBP"/>
    <property type="match status" value="1"/>
</dbReference>
<keyword evidence="4 12" id="KW-0479">Metal-binding</keyword>
<evidence type="ECO:0000256" key="14">
    <source>
        <dbReference type="RuleBase" id="RU366025"/>
    </source>
</evidence>
<dbReference type="PROSITE" id="PS50271">
    <property type="entry name" value="ZF_UBP"/>
    <property type="match status" value="1"/>
</dbReference>
<dbReference type="InterPro" id="IPR041432">
    <property type="entry name" value="UBP13_Znf-UBP_var"/>
</dbReference>
<evidence type="ECO:0000313" key="18">
    <source>
        <dbReference type="EMBL" id="GMM51681.1"/>
    </source>
</evidence>
<dbReference type="EMBL" id="BTGC01000008">
    <property type="protein sequence ID" value="GMM51681.1"/>
    <property type="molecule type" value="Genomic_DNA"/>
</dbReference>
<evidence type="ECO:0000256" key="4">
    <source>
        <dbReference type="ARBA" id="ARBA00022723"/>
    </source>
</evidence>
<dbReference type="FunFam" id="3.30.40.10:FF:000396">
    <property type="entry name" value="Ubiquitin carboxyl-terminal hydrolase"/>
    <property type="match status" value="1"/>
</dbReference>
<reference evidence="18 19" key="1">
    <citation type="journal article" date="2023" name="Elife">
        <title>Identification of key yeast species and microbe-microbe interactions impacting larval growth of Drosophila in the wild.</title>
        <authorList>
            <person name="Mure A."/>
            <person name="Sugiura Y."/>
            <person name="Maeda R."/>
            <person name="Honda K."/>
            <person name="Sakurai N."/>
            <person name="Takahashi Y."/>
            <person name="Watada M."/>
            <person name="Katoh T."/>
            <person name="Gotoh A."/>
            <person name="Gotoh Y."/>
            <person name="Taniguchi I."/>
            <person name="Nakamura K."/>
            <person name="Hayashi T."/>
            <person name="Katayama T."/>
            <person name="Uemura T."/>
            <person name="Hattori Y."/>
        </authorList>
    </citation>
    <scope>NUCLEOTIDE SEQUENCE [LARGE SCALE GENOMIC DNA]</scope>
    <source>
        <strain evidence="18 19">SB-73</strain>
    </source>
</reference>
<name>A0AAV5RKK2_STABA</name>
<feature type="domain" description="USP" evidence="16">
    <location>
        <begin position="275"/>
        <end position="728"/>
    </location>
</feature>
<feature type="active site" description="Proton acceptor" evidence="11">
    <location>
        <position position="680"/>
    </location>
</feature>
<feature type="binding site" evidence="12">
    <location>
        <position position="152"/>
    </location>
    <ligand>
        <name>Zn(2+)</name>
        <dbReference type="ChEBI" id="CHEBI:29105"/>
    </ligand>
</feature>
<evidence type="ECO:0000256" key="3">
    <source>
        <dbReference type="ARBA" id="ARBA00022670"/>
    </source>
</evidence>
<dbReference type="Gene3D" id="1.10.8.10">
    <property type="entry name" value="DNA helicase RuvA subunit, C-terminal domain"/>
    <property type="match status" value="1"/>
</dbReference>
<dbReference type="GO" id="GO:0005634">
    <property type="term" value="C:nucleus"/>
    <property type="evidence" value="ECO:0007669"/>
    <property type="project" value="TreeGrafter"/>
</dbReference>
<gene>
    <name evidence="18" type="ORF">DASB73_026440</name>
</gene>
<dbReference type="PROSITE" id="PS00972">
    <property type="entry name" value="USP_1"/>
    <property type="match status" value="1"/>
</dbReference>
<dbReference type="SMART" id="SM00165">
    <property type="entry name" value="UBA"/>
    <property type="match status" value="2"/>
</dbReference>
<evidence type="ECO:0000256" key="1">
    <source>
        <dbReference type="ARBA" id="ARBA00000707"/>
    </source>
</evidence>
<proteinExistence type="inferred from homology"/>
<dbReference type="PANTHER" id="PTHR24006:SF664">
    <property type="entry name" value="UBIQUITIN CARBOXYL-TERMINAL HYDROLASE"/>
    <property type="match status" value="1"/>
</dbReference>
<dbReference type="Proteomes" id="UP001362899">
    <property type="component" value="Unassembled WGS sequence"/>
</dbReference>
<dbReference type="PROSITE" id="PS00973">
    <property type="entry name" value="USP_2"/>
    <property type="match status" value="1"/>
</dbReference>
<dbReference type="InterPro" id="IPR028889">
    <property type="entry name" value="USP"/>
</dbReference>
<dbReference type="PANTHER" id="PTHR24006">
    <property type="entry name" value="UBIQUITIN CARBOXYL-TERMINAL HYDROLASE"/>
    <property type="match status" value="1"/>
</dbReference>
<dbReference type="Pfam" id="PF00627">
    <property type="entry name" value="UBA"/>
    <property type="match status" value="1"/>
</dbReference>
<feature type="active site" description="Nucleophile" evidence="11">
    <location>
        <position position="284"/>
    </location>
</feature>
<evidence type="ECO:0000256" key="6">
    <source>
        <dbReference type="ARBA" id="ARBA00022771"/>
    </source>
</evidence>
<dbReference type="InterPro" id="IPR013083">
    <property type="entry name" value="Znf_RING/FYVE/PHD"/>
</dbReference>
<dbReference type="SUPFAM" id="SSF57850">
    <property type="entry name" value="RING/U-box"/>
    <property type="match status" value="1"/>
</dbReference>
<dbReference type="Gene3D" id="3.90.70.10">
    <property type="entry name" value="Cysteine proteinases"/>
    <property type="match status" value="1"/>
</dbReference>